<dbReference type="InterPro" id="IPR052065">
    <property type="entry name" value="Compl_asym_regulator"/>
</dbReference>
<organism evidence="8 9">
    <name type="scientific">Coturnix japonica</name>
    <name type="common">Japanese quail</name>
    <name type="synonym">Coturnix coturnix japonica</name>
    <dbReference type="NCBI Taxonomy" id="93934"/>
    <lineage>
        <taxon>Eukaryota</taxon>
        <taxon>Metazoa</taxon>
        <taxon>Chordata</taxon>
        <taxon>Craniata</taxon>
        <taxon>Vertebrata</taxon>
        <taxon>Euteleostomi</taxon>
        <taxon>Archelosauria</taxon>
        <taxon>Archosauria</taxon>
        <taxon>Dinosauria</taxon>
        <taxon>Saurischia</taxon>
        <taxon>Theropoda</taxon>
        <taxon>Coelurosauria</taxon>
        <taxon>Aves</taxon>
        <taxon>Neognathae</taxon>
        <taxon>Galloanserae</taxon>
        <taxon>Galliformes</taxon>
        <taxon>Phasianidae</taxon>
        <taxon>Perdicinae</taxon>
        <taxon>Coturnix</taxon>
    </lineage>
</organism>
<evidence type="ECO:0000256" key="6">
    <source>
        <dbReference type="SAM" id="MobiDB-lite"/>
    </source>
</evidence>
<keyword evidence="7" id="KW-0812">Transmembrane</keyword>
<dbReference type="AlphaFoldDB" id="A0A8C2SPT6"/>
<evidence type="ECO:0000256" key="2">
    <source>
        <dbReference type="ARBA" id="ARBA00022525"/>
    </source>
</evidence>
<dbReference type="Ensembl" id="ENSCJPT00005003546.1">
    <property type="protein sequence ID" value="ENSCJPP00005001997.1"/>
    <property type="gene ID" value="ENSCJPG00005002133.1"/>
</dbReference>
<sequence length="321" mass="34434">MGSMGRSMGSMGRSMGLYGVYGSIYGSLWGLWVDLWVSMGSMGLYGSLWGVWVDLWVSMGSMGLYGVYGSKWGWLEAGEGERAGRVVIGREAGGGRGFQLTPPPFLPPPNPEVGGAWGEWSQWGPCGVTCRGKGSTSVRSRKRKCDNPAPSVEPPGSPCPGEGTEVGECPGLGAGLKRGRGLKSGRNLLMAEPKLPTCVSGLRGNFRPWAELTPCHVTCGLGVVTWKRSCDAPPPQHGGRGCHGNTVPHWGPWSPWTHCERRPWGELRCKEAVGQQKRTRECVGWKEGGSPCPISGGLGTIQLRACYNVHHCLRECPISAL</sequence>
<keyword evidence="3" id="KW-0732">Signal</keyword>
<reference evidence="8" key="2">
    <citation type="submission" date="2025-09" db="UniProtKB">
        <authorList>
            <consortium name="Ensembl"/>
        </authorList>
    </citation>
    <scope>IDENTIFICATION</scope>
</reference>
<evidence type="ECO:0000256" key="1">
    <source>
        <dbReference type="ARBA" id="ARBA00004613"/>
    </source>
</evidence>
<reference evidence="8" key="1">
    <citation type="submission" date="2025-08" db="UniProtKB">
        <authorList>
            <consortium name="Ensembl"/>
        </authorList>
    </citation>
    <scope>IDENTIFICATION</scope>
</reference>
<dbReference type="Proteomes" id="UP000694412">
    <property type="component" value="Unassembled WGS sequence"/>
</dbReference>
<keyword evidence="7" id="KW-0472">Membrane</keyword>
<feature type="region of interest" description="Disordered" evidence="6">
    <location>
        <begin position="139"/>
        <end position="163"/>
    </location>
</feature>
<dbReference type="SUPFAM" id="SSF82895">
    <property type="entry name" value="TSP-1 type 1 repeat"/>
    <property type="match status" value="2"/>
</dbReference>
<dbReference type="SMART" id="SM00209">
    <property type="entry name" value="TSP1"/>
    <property type="match status" value="3"/>
</dbReference>
<name>A0A8C2SPT6_COTJA</name>
<evidence type="ECO:0000256" key="3">
    <source>
        <dbReference type="ARBA" id="ARBA00022729"/>
    </source>
</evidence>
<keyword evidence="7" id="KW-1133">Transmembrane helix</keyword>
<feature type="transmembrane region" description="Helical" evidence="7">
    <location>
        <begin position="16"/>
        <end position="37"/>
    </location>
</feature>
<dbReference type="Pfam" id="PF00090">
    <property type="entry name" value="TSP_1"/>
    <property type="match status" value="2"/>
</dbReference>
<keyword evidence="2" id="KW-0964">Secreted</keyword>
<evidence type="ECO:0000313" key="9">
    <source>
        <dbReference type="Proteomes" id="UP000694412"/>
    </source>
</evidence>
<evidence type="ECO:0000313" key="8">
    <source>
        <dbReference type="Ensembl" id="ENSCJPP00005001997.1"/>
    </source>
</evidence>
<protein>
    <submittedName>
        <fullName evidence="8">Uncharacterized protein</fullName>
    </submittedName>
</protein>
<dbReference type="InterPro" id="IPR036383">
    <property type="entry name" value="TSP1_rpt_sf"/>
</dbReference>
<dbReference type="PRINTS" id="PR01705">
    <property type="entry name" value="TSP1REPEAT"/>
</dbReference>
<keyword evidence="5" id="KW-1015">Disulfide bond</keyword>
<dbReference type="InterPro" id="IPR000884">
    <property type="entry name" value="TSP1_rpt"/>
</dbReference>
<accession>A0A8C2SPT6</accession>
<dbReference type="PANTHER" id="PTHR22906:SF43">
    <property type="entry name" value="PROPERDIN"/>
    <property type="match status" value="1"/>
</dbReference>
<evidence type="ECO:0000256" key="7">
    <source>
        <dbReference type="SAM" id="Phobius"/>
    </source>
</evidence>
<proteinExistence type="predicted"/>
<comment type="subcellular location">
    <subcellularLocation>
        <location evidence="1">Secreted</location>
    </subcellularLocation>
</comment>
<keyword evidence="9" id="KW-1185">Reference proteome</keyword>
<dbReference type="PANTHER" id="PTHR22906">
    <property type="entry name" value="PROPERDIN"/>
    <property type="match status" value="1"/>
</dbReference>
<evidence type="ECO:0000256" key="5">
    <source>
        <dbReference type="ARBA" id="ARBA00023157"/>
    </source>
</evidence>
<evidence type="ECO:0000256" key="4">
    <source>
        <dbReference type="ARBA" id="ARBA00022737"/>
    </source>
</evidence>
<dbReference type="Gene3D" id="2.20.100.10">
    <property type="entry name" value="Thrombospondin type-1 (TSP1) repeat"/>
    <property type="match status" value="2"/>
</dbReference>
<feature type="transmembrane region" description="Helical" evidence="7">
    <location>
        <begin position="49"/>
        <end position="68"/>
    </location>
</feature>
<dbReference type="PROSITE" id="PS50092">
    <property type="entry name" value="TSP1"/>
    <property type="match status" value="2"/>
</dbReference>
<keyword evidence="4" id="KW-0677">Repeat</keyword>